<evidence type="ECO:0000256" key="2">
    <source>
        <dbReference type="ARBA" id="ARBA00023140"/>
    </source>
</evidence>
<dbReference type="SUPFAM" id="SSF52096">
    <property type="entry name" value="ClpP/crotonase"/>
    <property type="match status" value="1"/>
</dbReference>
<dbReference type="CDD" id="cd06558">
    <property type="entry name" value="crotonase-like"/>
    <property type="match status" value="1"/>
</dbReference>
<name>A0ABS0ABU8_9GAMM</name>
<protein>
    <submittedName>
        <fullName evidence="4">Enoyl-CoA hydratase</fullName>
    </submittedName>
</protein>
<accession>A0ABS0ABU8</accession>
<dbReference type="Pfam" id="PF00378">
    <property type="entry name" value="ECH_1"/>
    <property type="match status" value="1"/>
</dbReference>
<keyword evidence="2" id="KW-0576">Peroxisome</keyword>
<gene>
    <name evidence="4" type="ORF">ISO4_00001</name>
</gene>
<evidence type="ECO:0000256" key="1">
    <source>
        <dbReference type="ARBA" id="ARBA00004275"/>
    </source>
</evidence>
<evidence type="ECO:0000256" key="3">
    <source>
        <dbReference type="ARBA" id="ARBA00023235"/>
    </source>
</evidence>
<evidence type="ECO:0000313" key="4">
    <source>
        <dbReference type="EMBL" id="MBF5051399.1"/>
    </source>
</evidence>
<dbReference type="InterPro" id="IPR001753">
    <property type="entry name" value="Enoyl-CoA_hydra/iso"/>
</dbReference>
<sequence>MQSGEVLAAEDGAVLTLTLNRPDKLNALTGAMYRDLVDLLAFAGDSDDVRAVLILGAGKSFSAGNDLADFLAAGEGTEGGAAPFIRAVSRFEKPLVIGVQGHAVGVGTTMLLHADLVVAADDAKFLTPFVDLGAVPEAGSAKLLPAWLGYQRAARMLLAGEPLLAPEALQAGLVAKMVSPAELADTAAAYARTLAAKPPRAMRESKRLMRQAAQMDLHDLIDHDLALFAELLQGDEAKAILAAKVGKK</sequence>
<organism evidence="4 5">
    <name type="scientific">Alloalcanivorax venustensis ISO4</name>
    <dbReference type="NCBI Taxonomy" id="1177184"/>
    <lineage>
        <taxon>Bacteria</taxon>
        <taxon>Pseudomonadati</taxon>
        <taxon>Pseudomonadota</taxon>
        <taxon>Gammaproteobacteria</taxon>
        <taxon>Oceanospirillales</taxon>
        <taxon>Alcanivoracaceae</taxon>
        <taxon>Alloalcanivorax</taxon>
    </lineage>
</organism>
<dbReference type="EMBL" id="ARXR01000001">
    <property type="protein sequence ID" value="MBF5051399.1"/>
    <property type="molecule type" value="Genomic_DNA"/>
</dbReference>
<comment type="subcellular location">
    <subcellularLocation>
        <location evidence="1">Peroxisome</location>
    </subcellularLocation>
</comment>
<keyword evidence="3" id="KW-0413">Isomerase</keyword>
<dbReference type="InterPro" id="IPR029045">
    <property type="entry name" value="ClpP/crotonase-like_dom_sf"/>
</dbReference>
<proteinExistence type="predicted"/>
<evidence type="ECO:0000313" key="5">
    <source>
        <dbReference type="Proteomes" id="UP000644441"/>
    </source>
</evidence>
<dbReference type="Proteomes" id="UP000644441">
    <property type="component" value="Unassembled WGS sequence"/>
</dbReference>
<dbReference type="PANTHER" id="PTHR43684">
    <property type="match status" value="1"/>
</dbReference>
<dbReference type="Gene3D" id="3.90.226.10">
    <property type="entry name" value="2-enoyl-CoA Hydratase, Chain A, domain 1"/>
    <property type="match status" value="1"/>
</dbReference>
<reference evidence="4 5" key="1">
    <citation type="submission" date="2012-09" db="EMBL/GenBank/DDBJ databases">
        <title>Genome Sequence of alkane-degrading Bacterium Alcanivorax venustensis ISO4.</title>
        <authorList>
            <person name="Lai Q."/>
            <person name="Shao Z."/>
        </authorList>
    </citation>
    <scope>NUCLEOTIDE SEQUENCE [LARGE SCALE GENOMIC DNA]</scope>
    <source>
        <strain evidence="4 5">ISO4</strain>
    </source>
</reference>
<keyword evidence="5" id="KW-1185">Reference proteome</keyword>
<dbReference type="PANTHER" id="PTHR43684:SF1">
    <property type="entry name" value="ENOYL-COA DELTA ISOMERASE 2"/>
    <property type="match status" value="1"/>
</dbReference>
<dbReference type="InterPro" id="IPR051053">
    <property type="entry name" value="ECH/Chromodomain_protein"/>
</dbReference>
<comment type="caution">
    <text evidence="4">The sequence shown here is derived from an EMBL/GenBank/DDBJ whole genome shotgun (WGS) entry which is preliminary data.</text>
</comment>